<accession>A0A382GV18</accession>
<dbReference type="InterPro" id="IPR019815">
    <property type="entry name" value="Translation_initiation_fac_3_C"/>
</dbReference>
<dbReference type="PANTHER" id="PTHR10938:SF0">
    <property type="entry name" value="TRANSLATION INITIATION FACTOR IF-3, MITOCHONDRIAL"/>
    <property type="match status" value="1"/>
</dbReference>
<evidence type="ECO:0000256" key="3">
    <source>
        <dbReference type="ARBA" id="ARBA00022917"/>
    </source>
</evidence>
<proteinExistence type="inferred from homology"/>
<dbReference type="Gene3D" id="3.10.20.80">
    <property type="entry name" value="Translation initiation factor 3 (IF-3), N-terminal domain"/>
    <property type="match status" value="1"/>
</dbReference>
<comment type="similarity">
    <text evidence="1">Belongs to the IF-3 family.</text>
</comment>
<feature type="domain" description="Translation initiation factor 3 N-terminal" evidence="6">
    <location>
        <begin position="21"/>
        <end position="89"/>
    </location>
</feature>
<dbReference type="GO" id="GO:0016020">
    <property type="term" value="C:membrane"/>
    <property type="evidence" value="ECO:0007669"/>
    <property type="project" value="TreeGrafter"/>
</dbReference>
<dbReference type="GO" id="GO:0005829">
    <property type="term" value="C:cytosol"/>
    <property type="evidence" value="ECO:0007669"/>
    <property type="project" value="TreeGrafter"/>
</dbReference>
<reference evidence="7" key="1">
    <citation type="submission" date="2018-05" db="EMBL/GenBank/DDBJ databases">
        <authorList>
            <person name="Lanie J.A."/>
            <person name="Ng W.-L."/>
            <person name="Kazmierczak K.M."/>
            <person name="Andrzejewski T.M."/>
            <person name="Davidsen T.M."/>
            <person name="Wayne K.J."/>
            <person name="Tettelin H."/>
            <person name="Glass J.I."/>
            <person name="Rusch D."/>
            <person name="Podicherti R."/>
            <person name="Tsui H.-C.T."/>
            <person name="Winkler M.E."/>
        </authorList>
    </citation>
    <scope>NUCLEOTIDE SEQUENCE</scope>
</reference>
<dbReference type="InterPro" id="IPR019814">
    <property type="entry name" value="Translation_initiation_fac_3_N"/>
</dbReference>
<dbReference type="EMBL" id="UINC01057422">
    <property type="protein sequence ID" value="SVB78537.1"/>
    <property type="molecule type" value="Genomic_DNA"/>
</dbReference>
<sequence>VAEFKPNYFQRKTKPRGPKANNRINSPEVQVIASSGENLGIISTNKAISMAKEEGLDLIEIAPNAKPPVCKIIDMGKYKYDAQKKANKAKKKQKIVLLKEIKLRPVTEAHDYNFKLKNAQKFLSKGDKVK</sequence>
<protein>
    <recommendedName>
        <fullName evidence="8">Translation initiation factor 3 N-terminal domain-containing protein</fullName>
    </recommendedName>
</protein>
<evidence type="ECO:0000313" key="7">
    <source>
        <dbReference type="EMBL" id="SVB78537.1"/>
    </source>
</evidence>
<keyword evidence="2" id="KW-0396">Initiation factor</keyword>
<evidence type="ECO:0008006" key="8">
    <source>
        <dbReference type="Google" id="ProtNLM"/>
    </source>
</evidence>
<gene>
    <name evidence="7" type="ORF">METZ01_LOCUS231391</name>
</gene>
<dbReference type="GO" id="GO:0032790">
    <property type="term" value="P:ribosome disassembly"/>
    <property type="evidence" value="ECO:0007669"/>
    <property type="project" value="TreeGrafter"/>
</dbReference>
<name>A0A382GV18_9ZZZZ</name>
<dbReference type="GO" id="GO:0003743">
    <property type="term" value="F:translation initiation factor activity"/>
    <property type="evidence" value="ECO:0007669"/>
    <property type="project" value="UniProtKB-KW"/>
</dbReference>
<dbReference type="InterPro" id="IPR036787">
    <property type="entry name" value="T_IF-3_N_sf"/>
</dbReference>
<dbReference type="SUPFAM" id="SSF54364">
    <property type="entry name" value="Translation initiation factor IF3, N-terminal domain"/>
    <property type="match status" value="1"/>
</dbReference>
<dbReference type="Pfam" id="PF00707">
    <property type="entry name" value="IF3_C"/>
    <property type="match status" value="1"/>
</dbReference>
<keyword evidence="3" id="KW-0648">Protein biosynthesis</keyword>
<evidence type="ECO:0000256" key="1">
    <source>
        <dbReference type="ARBA" id="ARBA00005439"/>
    </source>
</evidence>
<dbReference type="Pfam" id="PF05198">
    <property type="entry name" value="IF3_N"/>
    <property type="match status" value="1"/>
</dbReference>
<dbReference type="NCBIfam" id="TIGR00168">
    <property type="entry name" value="infC"/>
    <property type="match status" value="1"/>
</dbReference>
<feature type="non-terminal residue" evidence="7">
    <location>
        <position position="130"/>
    </location>
</feature>
<feature type="domain" description="Translation initiation factor 3 C-terminal" evidence="5">
    <location>
        <begin position="98"/>
        <end position="130"/>
    </location>
</feature>
<evidence type="ECO:0000256" key="4">
    <source>
        <dbReference type="SAM" id="MobiDB-lite"/>
    </source>
</evidence>
<dbReference type="Gene3D" id="3.30.110.10">
    <property type="entry name" value="Translation initiation factor 3 (IF-3), C-terminal domain"/>
    <property type="match status" value="1"/>
</dbReference>
<evidence type="ECO:0000259" key="5">
    <source>
        <dbReference type="Pfam" id="PF00707"/>
    </source>
</evidence>
<dbReference type="InterPro" id="IPR036788">
    <property type="entry name" value="T_IF-3_C_sf"/>
</dbReference>
<feature type="non-terminal residue" evidence="7">
    <location>
        <position position="1"/>
    </location>
</feature>
<evidence type="ECO:0000256" key="2">
    <source>
        <dbReference type="ARBA" id="ARBA00022540"/>
    </source>
</evidence>
<dbReference type="PANTHER" id="PTHR10938">
    <property type="entry name" value="TRANSLATION INITIATION FACTOR IF-3"/>
    <property type="match status" value="1"/>
</dbReference>
<evidence type="ECO:0000259" key="6">
    <source>
        <dbReference type="Pfam" id="PF05198"/>
    </source>
</evidence>
<dbReference type="AlphaFoldDB" id="A0A382GV18"/>
<dbReference type="InterPro" id="IPR001288">
    <property type="entry name" value="Translation_initiation_fac_3"/>
</dbReference>
<dbReference type="SUPFAM" id="SSF55200">
    <property type="entry name" value="Translation initiation factor IF3, C-terminal domain"/>
    <property type="match status" value="1"/>
</dbReference>
<organism evidence="7">
    <name type="scientific">marine metagenome</name>
    <dbReference type="NCBI Taxonomy" id="408172"/>
    <lineage>
        <taxon>unclassified sequences</taxon>
        <taxon>metagenomes</taxon>
        <taxon>ecological metagenomes</taxon>
    </lineage>
</organism>
<feature type="region of interest" description="Disordered" evidence="4">
    <location>
        <begin position="1"/>
        <end position="24"/>
    </location>
</feature>
<dbReference type="GO" id="GO:0043022">
    <property type="term" value="F:ribosome binding"/>
    <property type="evidence" value="ECO:0007669"/>
    <property type="project" value="TreeGrafter"/>
</dbReference>